<accession>A0A482XE30</accession>
<reference evidence="1 2" key="1">
    <citation type="journal article" date="2017" name="Gigascience">
        <title>Genome sequence of the small brown planthopper, Laodelphax striatellus.</title>
        <authorList>
            <person name="Zhu J."/>
            <person name="Jiang F."/>
            <person name="Wang X."/>
            <person name="Yang P."/>
            <person name="Bao Y."/>
            <person name="Zhao W."/>
            <person name="Wang W."/>
            <person name="Lu H."/>
            <person name="Wang Q."/>
            <person name="Cui N."/>
            <person name="Li J."/>
            <person name="Chen X."/>
            <person name="Luo L."/>
            <person name="Yu J."/>
            <person name="Kang L."/>
            <person name="Cui F."/>
        </authorList>
    </citation>
    <scope>NUCLEOTIDE SEQUENCE [LARGE SCALE GENOMIC DNA]</scope>
    <source>
        <strain evidence="1">Lst14</strain>
    </source>
</reference>
<name>A0A482XE30_LAOST</name>
<comment type="caution">
    <text evidence="1">The sequence shown here is derived from an EMBL/GenBank/DDBJ whole genome shotgun (WGS) entry which is preliminary data.</text>
</comment>
<proteinExistence type="predicted"/>
<protein>
    <submittedName>
        <fullName evidence="1">Uncharacterized protein</fullName>
    </submittedName>
</protein>
<dbReference type="Proteomes" id="UP000291343">
    <property type="component" value="Unassembled WGS sequence"/>
</dbReference>
<dbReference type="InParanoid" id="A0A482XE30"/>
<gene>
    <name evidence="1" type="ORF">LSTR_LSTR016171</name>
</gene>
<dbReference type="AlphaFoldDB" id="A0A482XE30"/>
<keyword evidence="2" id="KW-1185">Reference proteome</keyword>
<dbReference type="OrthoDB" id="6103986at2759"/>
<organism evidence="1 2">
    <name type="scientific">Laodelphax striatellus</name>
    <name type="common">Small brown planthopper</name>
    <name type="synonym">Delphax striatella</name>
    <dbReference type="NCBI Taxonomy" id="195883"/>
    <lineage>
        <taxon>Eukaryota</taxon>
        <taxon>Metazoa</taxon>
        <taxon>Ecdysozoa</taxon>
        <taxon>Arthropoda</taxon>
        <taxon>Hexapoda</taxon>
        <taxon>Insecta</taxon>
        <taxon>Pterygota</taxon>
        <taxon>Neoptera</taxon>
        <taxon>Paraneoptera</taxon>
        <taxon>Hemiptera</taxon>
        <taxon>Auchenorrhyncha</taxon>
        <taxon>Fulgoroidea</taxon>
        <taxon>Delphacidae</taxon>
        <taxon>Criomorphinae</taxon>
        <taxon>Laodelphax</taxon>
    </lineage>
</organism>
<evidence type="ECO:0000313" key="1">
    <source>
        <dbReference type="EMBL" id="RZF44046.1"/>
    </source>
</evidence>
<sequence>MERDLLQNDEAVIEALVAVLCSEEEAVGLQQPTGIGAKPLLINNQENKDCSPHMRLAPRRVRHF</sequence>
<evidence type="ECO:0000313" key="2">
    <source>
        <dbReference type="Proteomes" id="UP000291343"/>
    </source>
</evidence>
<dbReference type="EMBL" id="QKKF02011667">
    <property type="protein sequence ID" value="RZF44046.1"/>
    <property type="molecule type" value="Genomic_DNA"/>
</dbReference>